<feature type="transmembrane region" description="Helical" evidence="1">
    <location>
        <begin position="7"/>
        <end position="32"/>
    </location>
</feature>
<evidence type="ECO:0000256" key="1">
    <source>
        <dbReference type="SAM" id="Phobius"/>
    </source>
</evidence>
<dbReference type="EMBL" id="JBHUDC010000008">
    <property type="protein sequence ID" value="MFD1515027.1"/>
    <property type="molecule type" value="Genomic_DNA"/>
</dbReference>
<reference evidence="2 3" key="1">
    <citation type="journal article" date="2019" name="Int. J. Syst. Evol. Microbiol.">
        <title>The Global Catalogue of Microorganisms (GCM) 10K type strain sequencing project: providing services to taxonomists for standard genome sequencing and annotation.</title>
        <authorList>
            <consortium name="The Broad Institute Genomics Platform"/>
            <consortium name="The Broad Institute Genome Sequencing Center for Infectious Disease"/>
            <person name="Wu L."/>
            <person name="Ma J."/>
        </authorList>
    </citation>
    <scope>NUCLEOTIDE SEQUENCE [LARGE SCALE GENOMIC DNA]</scope>
    <source>
        <strain evidence="2 3">CGMCC 1.12563</strain>
    </source>
</reference>
<sequence length="90" mass="9631">MRIEAVVAFVFAVTAITASTVVGCVGGMVLVHSEPYARLVGVLTFGSEFGTVVVRGLTFLGSALGLTAATIRWTNQFDEVRHLWARIDGF</sequence>
<feature type="transmembrane region" description="Helical" evidence="1">
    <location>
        <begin position="52"/>
        <end position="71"/>
    </location>
</feature>
<evidence type="ECO:0000313" key="2">
    <source>
        <dbReference type="EMBL" id="MFD1515027.1"/>
    </source>
</evidence>
<name>A0ABD6AZM1_9EURY</name>
<evidence type="ECO:0000313" key="3">
    <source>
        <dbReference type="Proteomes" id="UP001597187"/>
    </source>
</evidence>
<keyword evidence="1" id="KW-1133">Transmembrane helix</keyword>
<protein>
    <submittedName>
        <fullName evidence="2">Uncharacterized protein</fullName>
    </submittedName>
</protein>
<keyword evidence="3" id="KW-1185">Reference proteome</keyword>
<dbReference type="PROSITE" id="PS51257">
    <property type="entry name" value="PROKAR_LIPOPROTEIN"/>
    <property type="match status" value="1"/>
</dbReference>
<comment type="caution">
    <text evidence="2">The sequence shown here is derived from an EMBL/GenBank/DDBJ whole genome shotgun (WGS) entry which is preliminary data.</text>
</comment>
<accession>A0ABD6AZM1</accession>
<gene>
    <name evidence="2" type="ORF">ACFSBT_17235</name>
</gene>
<dbReference type="AlphaFoldDB" id="A0ABD6AZM1"/>
<dbReference type="RefSeq" id="WP_250874951.1">
    <property type="nucleotide sequence ID" value="NZ_JALXFV010000008.1"/>
</dbReference>
<keyword evidence="1" id="KW-0472">Membrane</keyword>
<keyword evidence="1" id="KW-0812">Transmembrane</keyword>
<organism evidence="2 3">
    <name type="scientific">Halomarina rubra</name>
    <dbReference type="NCBI Taxonomy" id="2071873"/>
    <lineage>
        <taxon>Archaea</taxon>
        <taxon>Methanobacteriati</taxon>
        <taxon>Methanobacteriota</taxon>
        <taxon>Stenosarchaea group</taxon>
        <taxon>Halobacteria</taxon>
        <taxon>Halobacteriales</taxon>
        <taxon>Natronomonadaceae</taxon>
        <taxon>Halomarina</taxon>
    </lineage>
</organism>
<dbReference type="Proteomes" id="UP001597187">
    <property type="component" value="Unassembled WGS sequence"/>
</dbReference>
<proteinExistence type="predicted"/>